<evidence type="ECO:0000313" key="4">
    <source>
        <dbReference type="Proteomes" id="UP000195573"/>
    </source>
</evidence>
<dbReference type="Gene3D" id="1.20.120.450">
    <property type="entry name" value="dinb family like domain"/>
    <property type="match status" value="1"/>
</dbReference>
<name>A0A1Y0CMH8_9BACI</name>
<dbReference type="KEGG" id="bhk:B4U37_10695"/>
<sequence>MKMTTSTYEAYLYNLEFFYSFRAKEESELIKPLSKGKWSIKEIIGHIYFWDLFLLENMVPEMKDNGVLPDFPDHDTYNEKAIESIRTFEDTNVLIEEFVTTRNKLMDKIENLDQEVTFTIGKKKRKYTLDSFLHMFVKHDIHHMKQIISLTD</sequence>
<dbReference type="Proteomes" id="UP000323393">
    <property type="component" value="Unassembled WGS sequence"/>
</dbReference>
<dbReference type="RefSeq" id="WP_088018204.1">
    <property type="nucleotide sequence ID" value="NZ_JBNIKZ010000002.1"/>
</dbReference>
<protein>
    <submittedName>
        <fullName evidence="3">DinB family protein</fullName>
    </submittedName>
</protein>
<gene>
    <name evidence="2" type="ORF">B4U37_10695</name>
    <name evidence="3" type="ORF">FZC74_15085</name>
</gene>
<dbReference type="InterPro" id="IPR024775">
    <property type="entry name" value="DinB-like"/>
</dbReference>
<reference evidence="2 4" key="1">
    <citation type="submission" date="2017-04" db="EMBL/GenBank/DDBJ databases">
        <title>Complete Genome Sequence of the Bacillus horikoshii 20a strain from Cuatro Cienegas, Coahuila, Mexico.</title>
        <authorList>
            <person name="Zarza E."/>
            <person name="Alcaraz L.D."/>
            <person name="Aguilar-Salinas B."/>
            <person name="Islas A."/>
            <person name="Olmedo-Alvarez G."/>
        </authorList>
    </citation>
    <scope>NUCLEOTIDE SEQUENCE [LARGE SCALE GENOMIC DNA]</scope>
    <source>
        <strain evidence="2 4">20a</strain>
    </source>
</reference>
<evidence type="ECO:0000313" key="5">
    <source>
        <dbReference type="Proteomes" id="UP000323393"/>
    </source>
</evidence>
<reference evidence="3 5" key="2">
    <citation type="submission" date="2019-08" db="EMBL/GenBank/DDBJ databases">
        <title>Bacillus genomes from the desert of Cuatro Cienegas, Coahuila.</title>
        <authorList>
            <person name="Olmedo-Alvarez G."/>
        </authorList>
    </citation>
    <scope>NUCLEOTIDE SEQUENCE [LARGE SCALE GENOMIC DNA]</scope>
    <source>
        <strain evidence="3 5">CH88_3T</strain>
    </source>
</reference>
<dbReference type="SUPFAM" id="SSF109854">
    <property type="entry name" value="DinB/YfiT-like putative metalloenzymes"/>
    <property type="match status" value="1"/>
</dbReference>
<proteinExistence type="predicted"/>
<dbReference type="Proteomes" id="UP000195573">
    <property type="component" value="Chromosome"/>
</dbReference>
<organism evidence="3 5">
    <name type="scientific">Sutcliffiella horikoshii</name>
    <dbReference type="NCBI Taxonomy" id="79883"/>
    <lineage>
        <taxon>Bacteria</taxon>
        <taxon>Bacillati</taxon>
        <taxon>Bacillota</taxon>
        <taxon>Bacilli</taxon>
        <taxon>Bacillales</taxon>
        <taxon>Bacillaceae</taxon>
        <taxon>Sutcliffiella</taxon>
    </lineage>
</organism>
<dbReference type="EMBL" id="VTEU01000006">
    <property type="protein sequence ID" value="TYS57751.1"/>
    <property type="molecule type" value="Genomic_DNA"/>
</dbReference>
<dbReference type="InterPro" id="IPR034660">
    <property type="entry name" value="DinB/YfiT-like"/>
</dbReference>
<dbReference type="Pfam" id="PF12867">
    <property type="entry name" value="DinB_2"/>
    <property type="match status" value="1"/>
</dbReference>
<evidence type="ECO:0000313" key="2">
    <source>
        <dbReference type="EMBL" id="ART76481.1"/>
    </source>
</evidence>
<dbReference type="AlphaFoldDB" id="A0A1Y0CMH8"/>
<feature type="domain" description="DinB-like" evidence="1">
    <location>
        <begin position="26"/>
        <end position="147"/>
    </location>
</feature>
<dbReference type="EMBL" id="CP020880">
    <property type="protein sequence ID" value="ART76481.1"/>
    <property type="molecule type" value="Genomic_DNA"/>
</dbReference>
<evidence type="ECO:0000313" key="3">
    <source>
        <dbReference type="EMBL" id="TYS57751.1"/>
    </source>
</evidence>
<accession>A0A1Y0CMH8</accession>
<evidence type="ECO:0000259" key="1">
    <source>
        <dbReference type="Pfam" id="PF12867"/>
    </source>
</evidence>
<keyword evidence="4" id="KW-1185">Reference proteome</keyword>